<evidence type="ECO:0000256" key="2">
    <source>
        <dbReference type="ARBA" id="ARBA00022475"/>
    </source>
</evidence>
<dbReference type="HAMAP" id="MF_00454">
    <property type="entry name" value="FluC"/>
    <property type="match status" value="1"/>
</dbReference>
<name>A0A921ND58_9BACL</name>
<dbReference type="Proteomes" id="UP000700212">
    <property type="component" value="Unassembled WGS sequence"/>
</dbReference>
<dbReference type="EMBL" id="DYTV01000109">
    <property type="protein sequence ID" value="HJH11685.1"/>
    <property type="molecule type" value="Genomic_DNA"/>
</dbReference>
<comment type="function">
    <text evidence="9 10">Fluoride-specific ion channel. Important for reducing fluoride concentration in the cell, thus reducing its toxicity.</text>
</comment>
<dbReference type="PANTHER" id="PTHR28259">
    <property type="entry name" value="FLUORIDE EXPORT PROTEIN 1-RELATED"/>
    <property type="match status" value="1"/>
</dbReference>
<feature type="binding site" evidence="10">
    <location>
        <position position="54"/>
    </location>
    <ligand>
        <name>Na(+)</name>
        <dbReference type="ChEBI" id="CHEBI:29101"/>
        <note>structural</note>
    </ligand>
</feature>
<accession>A0A921ND58</accession>
<keyword evidence="2 10" id="KW-1003">Cell membrane</keyword>
<evidence type="ECO:0000256" key="1">
    <source>
        <dbReference type="ARBA" id="ARBA00004651"/>
    </source>
</evidence>
<dbReference type="AlphaFoldDB" id="A0A921ND58"/>
<organism evidence="11 12">
    <name type="scientific">Metalysinibacillus jejuensis</name>
    <dbReference type="NCBI Taxonomy" id="914327"/>
    <lineage>
        <taxon>Bacteria</taxon>
        <taxon>Bacillati</taxon>
        <taxon>Bacillota</taxon>
        <taxon>Bacilli</taxon>
        <taxon>Bacillales</taxon>
        <taxon>Caryophanaceae</taxon>
        <taxon>Metalysinibacillus</taxon>
    </lineage>
</organism>
<keyword evidence="5 10" id="KW-0472">Membrane</keyword>
<evidence type="ECO:0000256" key="3">
    <source>
        <dbReference type="ARBA" id="ARBA00022692"/>
    </source>
</evidence>
<dbReference type="GO" id="GO:0140114">
    <property type="term" value="P:cellular detoxification of fluoride"/>
    <property type="evidence" value="ECO:0007669"/>
    <property type="project" value="UniProtKB-UniRule"/>
</dbReference>
<comment type="caution">
    <text evidence="11">The sequence shown here is derived from an EMBL/GenBank/DDBJ whole genome shotgun (WGS) entry which is preliminary data.</text>
</comment>
<dbReference type="Pfam" id="PF02537">
    <property type="entry name" value="CRCB"/>
    <property type="match status" value="1"/>
</dbReference>
<gene>
    <name evidence="10" type="primary">fluC</name>
    <name evidence="10" type="synonym">crcB</name>
    <name evidence="11" type="ORF">K8V30_08410</name>
</gene>
<evidence type="ECO:0000256" key="10">
    <source>
        <dbReference type="HAMAP-Rule" id="MF_00454"/>
    </source>
</evidence>
<comment type="activity regulation">
    <text evidence="10">Na(+) is not transported, but it plays an essential structural role and its presence is essential for fluoride channel function.</text>
</comment>
<evidence type="ECO:0000256" key="5">
    <source>
        <dbReference type="ARBA" id="ARBA00023136"/>
    </source>
</evidence>
<keyword evidence="10" id="KW-0813">Transport</keyword>
<reference evidence="11" key="1">
    <citation type="journal article" date="2021" name="PeerJ">
        <title>Extensive microbial diversity within the chicken gut microbiome revealed by metagenomics and culture.</title>
        <authorList>
            <person name="Gilroy R."/>
            <person name="Ravi A."/>
            <person name="Getino M."/>
            <person name="Pursley I."/>
            <person name="Horton D.L."/>
            <person name="Alikhan N.F."/>
            <person name="Baker D."/>
            <person name="Gharbi K."/>
            <person name="Hall N."/>
            <person name="Watson M."/>
            <person name="Adriaenssens E.M."/>
            <person name="Foster-Nyarko E."/>
            <person name="Jarju S."/>
            <person name="Secka A."/>
            <person name="Antonio M."/>
            <person name="Oren A."/>
            <person name="Chaudhuri R.R."/>
            <person name="La Ragione R."/>
            <person name="Hildebrand F."/>
            <person name="Pallen M.J."/>
        </authorList>
    </citation>
    <scope>NUCLEOTIDE SEQUENCE</scope>
    <source>
        <strain evidence="11">CHK160-4876</strain>
    </source>
</reference>
<keyword evidence="4 10" id="KW-1133">Transmembrane helix</keyword>
<keyword evidence="10" id="KW-0479">Metal-binding</keyword>
<comment type="similarity">
    <text evidence="7 10">Belongs to the fluoride channel Fluc/FEX (TC 1.A.43) family.</text>
</comment>
<evidence type="ECO:0000256" key="6">
    <source>
        <dbReference type="ARBA" id="ARBA00023303"/>
    </source>
</evidence>
<comment type="subcellular location">
    <subcellularLocation>
        <location evidence="1 10">Cell membrane</location>
        <topology evidence="1 10">Multi-pass membrane protein</topology>
    </subcellularLocation>
</comment>
<comment type="catalytic activity">
    <reaction evidence="8">
        <text>fluoride(in) = fluoride(out)</text>
        <dbReference type="Rhea" id="RHEA:76159"/>
        <dbReference type="ChEBI" id="CHEBI:17051"/>
    </reaction>
    <physiologicalReaction direction="left-to-right" evidence="8">
        <dbReference type="Rhea" id="RHEA:76160"/>
    </physiologicalReaction>
</comment>
<dbReference type="GO" id="GO:0005886">
    <property type="term" value="C:plasma membrane"/>
    <property type="evidence" value="ECO:0007669"/>
    <property type="project" value="UniProtKB-SubCell"/>
</dbReference>
<reference evidence="11" key="2">
    <citation type="submission" date="2021-09" db="EMBL/GenBank/DDBJ databases">
        <authorList>
            <person name="Gilroy R."/>
        </authorList>
    </citation>
    <scope>NUCLEOTIDE SEQUENCE</scope>
    <source>
        <strain evidence="11">CHK160-4876</strain>
    </source>
</reference>
<evidence type="ECO:0000256" key="8">
    <source>
        <dbReference type="ARBA" id="ARBA00035585"/>
    </source>
</evidence>
<proteinExistence type="inferred from homology"/>
<keyword evidence="6 10" id="KW-0407">Ion channel</keyword>
<dbReference type="GO" id="GO:0062054">
    <property type="term" value="F:fluoride channel activity"/>
    <property type="evidence" value="ECO:0007669"/>
    <property type="project" value="UniProtKB-UniRule"/>
</dbReference>
<sequence length="100" mass="10823">MLSVAIGAFFGAITRFWISEHLTKGTWLVNSSGSFLLGVVITTSPNLLAIGFCGSFTTFSTFSVEVITLWQQNKKQALCYVAFTTILSIIACLVGLLIKP</sequence>
<evidence type="ECO:0000313" key="11">
    <source>
        <dbReference type="EMBL" id="HJH11685.1"/>
    </source>
</evidence>
<dbReference type="InterPro" id="IPR003691">
    <property type="entry name" value="FluC"/>
</dbReference>
<keyword evidence="3 10" id="KW-0812">Transmembrane</keyword>
<keyword evidence="10" id="KW-0915">Sodium</keyword>
<evidence type="ECO:0000256" key="9">
    <source>
        <dbReference type="ARBA" id="ARBA00049940"/>
    </source>
</evidence>
<dbReference type="GO" id="GO:0046872">
    <property type="term" value="F:metal ion binding"/>
    <property type="evidence" value="ECO:0007669"/>
    <property type="project" value="UniProtKB-KW"/>
</dbReference>
<dbReference type="PANTHER" id="PTHR28259:SF1">
    <property type="entry name" value="FLUORIDE EXPORT PROTEIN 1-RELATED"/>
    <property type="match status" value="1"/>
</dbReference>
<evidence type="ECO:0000256" key="4">
    <source>
        <dbReference type="ARBA" id="ARBA00022989"/>
    </source>
</evidence>
<feature type="transmembrane region" description="Helical" evidence="10">
    <location>
        <begin position="77"/>
        <end position="98"/>
    </location>
</feature>
<evidence type="ECO:0000256" key="7">
    <source>
        <dbReference type="ARBA" id="ARBA00035120"/>
    </source>
</evidence>
<feature type="binding site" evidence="10">
    <location>
        <position position="57"/>
    </location>
    <ligand>
        <name>Na(+)</name>
        <dbReference type="ChEBI" id="CHEBI:29101"/>
        <note>structural</note>
    </ligand>
</feature>
<protein>
    <recommendedName>
        <fullName evidence="10">Fluoride-specific ion channel FluC</fullName>
    </recommendedName>
</protein>
<keyword evidence="10" id="KW-0406">Ion transport</keyword>
<comment type="caution">
    <text evidence="10">Lacks conserved residue(s) required for the propagation of feature annotation.</text>
</comment>
<evidence type="ECO:0000313" key="12">
    <source>
        <dbReference type="Proteomes" id="UP000700212"/>
    </source>
</evidence>